<keyword evidence="2" id="KW-0418">Kinase</keyword>
<keyword evidence="2" id="KW-0808">Transferase</keyword>
<dbReference type="PANTHER" id="PTHR21310">
    <property type="entry name" value="AMINOGLYCOSIDE PHOSPHOTRANSFERASE-RELATED-RELATED"/>
    <property type="match status" value="1"/>
</dbReference>
<dbReference type="Proteomes" id="UP000076881">
    <property type="component" value="Unassembled WGS sequence"/>
</dbReference>
<proteinExistence type="predicted"/>
<keyword evidence="3" id="KW-1185">Reference proteome</keyword>
<dbReference type="GO" id="GO:0016301">
    <property type="term" value="F:kinase activity"/>
    <property type="evidence" value="ECO:0007669"/>
    <property type="project" value="UniProtKB-KW"/>
</dbReference>
<dbReference type="PANTHER" id="PTHR21310:SF15">
    <property type="entry name" value="AMINOGLYCOSIDE PHOSPHOTRANSFERASE DOMAIN-CONTAINING PROTEIN"/>
    <property type="match status" value="1"/>
</dbReference>
<sequence>MNYDWNLNASGGQPLGPSPQPPHQITPQNLYQTLRQLGTLGAHFVFEAEYHGNRHWLFVFSRLNGSKIVVRVQKQYQVPVHPEIVQNMVRREVYVLKKLEQIRFLYAPICLAFDISYSNPIRFPFLVLTWTEGERLIWTNHHPTLDLRIRVMNQLSRLQLELIDNSLESRAETAKYFYTRHIHDNMMVAPRGLPGAGGIPTQEDYWNQLSHLECILGSGHGDKTYAIAHNNITYENIIVDKDYNVECIVGWSHAGVYPLGQAAVLPRILTPDVNFRDFMEAQLTAEQAIDDKIQYRHWLNVWDLARTPAKQAMLTWQNGPDADFRAIYMLSLKHREVLSWVARHDWRPPYCPPFRDAPQPLPPPSPSPPALPEPRNPPLPTRAGQNVPVEYEPGREAEPSTQELRDMVLAFRNRFEDGEPASKREPED</sequence>
<evidence type="ECO:0000256" key="1">
    <source>
        <dbReference type="SAM" id="MobiDB-lite"/>
    </source>
</evidence>
<feature type="region of interest" description="Disordered" evidence="1">
    <location>
        <begin position="354"/>
        <end position="407"/>
    </location>
</feature>
<evidence type="ECO:0000313" key="3">
    <source>
        <dbReference type="Proteomes" id="UP000076881"/>
    </source>
</evidence>
<protein>
    <submittedName>
        <fullName evidence="2">Protein kinase-like domain protein</fullName>
    </submittedName>
</protein>
<evidence type="ECO:0000313" key="2">
    <source>
        <dbReference type="EMBL" id="OAA74967.1"/>
    </source>
</evidence>
<organism evidence="2 3">
    <name type="scientific">Akanthomyces lecanii RCEF 1005</name>
    <dbReference type="NCBI Taxonomy" id="1081108"/>
    <lineage>
        <taxon>Eukaryota</taxon>
        <taxon>Fungi</taxon>
        <taxon>Dikarya</taxon>
        <taxon>Ascomycota</taxon>
        <taxon>Pezizomycotina</taxon>
        <taxon>Sordariomycetes</taxon>
        <taxon>Hypocreomycetidae</taxon>
        <taxon>Hypocreales</taxon>
        <taxon>Cordycipitaceae</taxon>
        <taxon>Akanthomyces</taxon>
        <taxon>Cordyceps confragosa</taxon>
    </lineage>
</organism>
<accession>A0A168FC92</accession>
<dbReference type="SUPFAM" id="SSF56112">
    <property type="entry name" value="Protein kinase-like (PK-like)"/>
    <property type="match status" value="1"/>
</dbReference>
<feature type="compositionally biased region" description="Basic and acidic residues" evidence="1">
    <location>
        <begin position="392"/>
        <end position="406"/>
    </location>
</feature>
<dbReference type="AlphaFoldDB" id="A0A168FC92"/>
<dbReference type="InterPro" id="IPR011009">
    <property type="entry name" value="Kinase-like_dom_sf"/>
</dbReference>
<name>A0A168FC92_CORDF</name>
<dbReference type="EMBL" id="AZHF01000005">
    <property type="protein sequence ID" value="OAA74967.1"/>
    <property type="molecule type" value="Genomic_DNA"/>
</dbReference>
<feature type="compositionally biased region" description="Pro residues" evidence="1">
    <location>
        <begin position="359"/>
        <end position="380"/>
    </location>
</feature>
<dbReference type="InterPro" id="IPR051678">
    <property type="entry name" value="AGP_Transferase"/>
</dbReference>
<comment type="caution">
    <text evidence="2">The sequence shown here is derived from an EMBL/GenBank/DDBJ whole genome shotgun (WGS) entry which is preliminary data.</text>
</comment>
<gene>
    <name evidence="2" type="ORF">LEL_06955</name>
</gene>
<dbReference type="OrthoDB" id="5327538at2759"/>
<reference evidence="2 3" key="1">
    <citation type="journal article" date="2016" name="Genome Biol. Evol.">
        <title>Divergent and convergent evolution of fungal pathogenicity.</title>
        <authorList>
            <person name="Shang Y."/>
            <person name="Xiao G."/>
            <person name="Zheng P."/>
            <person name="Cen K."/>
            <person name="Zhan S."/>
            <person name="Wang C."/>
        </authorList>
    </citation>
    <scope>NUCLEOTIDE SEQUENCE [LARGE SCALE GENOMIC DNA]</scope>
    <source>
        <strain evidence="2 3">RCEF 1005</strain>
    </source>
</reference>